<keyword evidence="1" id="KW-0472">Membrane</keyword>
<evidence type="ECO:0008006" key="4">
    <source>
        <dbReference type="Google" id="ProtNLM"/>
    </source>
</evidence>
<feature type="transmembrane region" description="Helical" evidence="1">
    <location>
        <begin position="335"/>
        <end position="353"/>
    </location>
</feature>
<feature type="transmembrane region" description="Helical" evidence="1">
    <location>
        <begin position="258"/>
        <end position="279"/>
    </location>
</feature>
<feature type="transmembrane region" description="Helical" evidence="1">
    <location>
        <begin position="12"/>
        <end position="29"/>
    </location>
</feature>
<proteinExistence type="predicted"/>
<dbReference type="Proteomes" id="UP000321822">
    <property type="component" value="Unassembled WGS sequence"/>
</dbReference>
<organism evidence="2 3">
    <name type="scientific">Colwellia demingiae</name>
    <dbReference type="NCBI Taxonomy" id="89401"/>
    <lineage>
        <taxon>Bacteria</taxon>
        <taxon>Pseudomonadati</taxon>
        <taxon>Pseudomonadota</taxon>
        <taxon>Gammaproteobacteria</taxon>
        <taxon>Alteromonadales</taxon>
        <taxon>Colwelliaceae</taxon>
        <taxon>Colwellia</taxon>
    </lineage>
</organism>
<keyword evidence="1" id="KW-0812">Transmembrane</keyword>
<evidence type="ECO:0000313" key="3">
    <source>
        <dbReference type="Proteomes" id="UP000321822"/>
    </source>
</evidence>
<keyword evidence="1" id="KW-1133">Transmembrane helix</keyword>
<dbReference type="RefSeq" id="WP_146782518.1">
    <property type="nucleotide sequence ID" value="NZ_VOLT01000001.1"/>
</dbReference>
<dbReference type="AlphaFoldDB" id="A0A5C6QTB2"/>
<sequence>MLSNKSLCKKHAVIFFTLIIILAFGRGAVQQYGVLISSYILVLTFFIFNKSFPKIKRVYFSYWDFFPAIFLLVWLYGVLLGLALGNKLSYIVANFAGMVGYFFYYLLLISKIRKESLYVIVIYISIFILFQNIILSILLYVFNVFIYYGENLLIAVFFGYFKGGSSTGQIRMLAASQMMVFPLFVLALSYSLIPSLKYAEKLKLLKSHHLLFVFLATYVVIFLPASKGYVLAGMILLLYIFIFSSASSGKVNVKKTIILFTLLTLVLVILLSTGYINIISSMFAKDDESNIARYAQLYSLLEDIDVWGKGLGATVKNASRNPEKPYGFELTYINMIHKFGVMSLLLFFSYAYTMIKIFKEYKANVIEKKYILTSLGLMCFIFPSIGNPFLFSVQCVLMHVISLYFLRRDNKFSRKNYYEK</sequence>
<feature type="transmembrane region" description="Helical" evidence="1">
    <location>
        <begin position="120"/>
        <end position="148"/>
    </location>
</feature>
<keyword evidence="3" id="KW-1185">Reference proteome</keyword>
<feature type="transmembrane region" description="Helical" evidence="1">
    <location>
        <begin position="205"/>
        <end position="223"/>
    </location>
</feature>
<comment type="caution">
    <text evidence="2">The sequence shown here is derived from an EMBL/GenBank/DDBJ whole genome shotgun (WGS) entry which is preliminary data.</text>
</comment>
<dbReference type="OrthoDB" id="5115781at2"/>
<feature type="transmembrane region" description="Helical" evidence="1">
    <location>
        <begin position="90"/>
        <end position="108"/>
    </location>
</feature>
<accession>A0A5C6QTB2</accession>
<feature type="transmembrane region" description="Helical" evidence="1">
    <location>
        <begin position="168"/>
        <end position="193"/>
    </location>
</feature>
<dbReference type="EMBL" id="VOLT01000001">
    <property type="protein sequence ID" value="TWX71923.1"/>
    <property type="molecule type" value="Genomic_DNA"/>
</dbReference>
<protein>
    <recommendedName>
        <fullName evidence="4">O-antigen ligase family protein</fullName>
    </recommendedName>
</protein>
<gene>
    <name evidence="2" type="ORF">ESZ36_01445</name>
</gene>
<feature type="transmembrane region" description="Helical" evidence="1">
    <location>
        <begin position="35"/>
        <end position="53"/>
    </location>
</feature>
<feature type="transmembrane region" description="Helical" evidence="1">
    <location>
        <begin position="65"/>
        <end position="84"/>
    </location>
</feature>
<name>A0A5C6QTB2_9GAMM</name>
<evidence type="ECO:0000313" key="2">
    <source>
        <dbReference type="EMBL" id="TWX71923.1"/>
    </source>
</evidence>
<evidence type="ECO:0000256" key="1">
    <source>
        <dbReference type="SAM" id="Phobius"/>
    </source>
</evidence>
<feature type="transmembrane region" description="Helical" evidence="1">
    <location>
        <begin position="365"/>
        <end position="383"/>
    </location>
</feature>
<reference evidence="2 3" key="1">
    <citation type="submission" date="2019-07" db="EMBL/GenBank/DDBJ databases">
        <title>Genomes of sea-ice associated Colwellia species.</title>
        <authorList>
            <person name="Bowman J.P."/>
        </authorList>
    </citation>
    <scope>NUCLEOTIDE SEQUENCE [LARGE SCALE GENOMIC DNA]</scope>
    <source>
        <strain evidence="2 3">ACAM 459</strain>
    </source>
</reference>